<comment type="caution">
    <text evidence="3">The sequence shown here is derived from an EMBL/GenBank/DDBJ whole genome shotgun (WGS) entry which is preliminary data.</text>
</comment>
<feature type="transmembrane region" description="Helical" evidence="2">
    <location>
        <begin position="12"/>
        <end position="39"/>
    </location>
</feature>
<evidence type="ECO:0000256" key="1">
    <source>
        <dbReference type="SAM" id="MobiDB-lite"/>
    </source>
</evidence>
<proteinExistence type="predicted"/>
<dbReference type="RefSeq" id="WP_188436252.1">
    <property type="nucleotide sequence ID" value="NZ_BMCM01000002.1"/>
</dbReference>
<keyword evidence="2" id="KW-0472">Membrane</keyword>
<feature type="compositionally biased region" description="Low complexity" evidence="1">
    <location>
        <begin position="47"/>
        <end position="69"/>
    </location>
</feature>
<dbReference type="EMBL" id="BMCM01000002">
    <property type="protein sequence ID" value="GGD75548.1"/>
    <property type="molecule type" value="Genomic_DNA"/>
</dbReference>
<evidence type="ECO:0000313" key="4">
    <source>
        <dbReference type="Proteomes" id="UP000629365"/>
    </source>
</evidence>
<feature type="region of interest" description="Disordered" evidence="1">
    <location>
        <begin position="42"/>
        <end position="113"/>
    </location>
</feature>
<dbReference type="Proteomes" id="UP000629365">
    <property type="component" value="Unassembled WGS sequence"/>
</dbReference>
<evidence type="ECO:0000256" key="2">
    <source>
        <dbReference type="SAM" id="Phobius"/>
    </source>
</evidence>
<organism evidence="3 4">
    <name type="scientific">Microbacterium murale</name>
    <dbReference type="NCBI Taxonomy" id="1081040"/>
    <lineage>
        <taxon>Bacteria</taxon>
        <taxon>Bacillati</taxon>
        <taxon>Actinomycetota</taxon>
        <taxon>Actinomycetes</taxon>
        <taxon>Micrococcales</taxon>
        <taxon>Microbacteriaceae</taxon>
        <taxon>Microbacterium</taxon>
    </lineage>
</organism>
<keyword evidence="2" id="KW-0812">Transmembrane</keyword>
<accession>A0ABQ1RN59</accession>
<sequence>MSGNTQGSALTTAMKVTIAVVGVLVVAGVVIIAALTGVWQPEGEAQPSPTASAPPTAGPLPGATPTAGSEVLPPPTTDPGAGLPPLKRSMPLVTAPLPEAGSRSGGLMPDLPTSIVEPLPDSSIISSSIATEDTVMQLSLVGSVAATPDEIRAHYRSLWASLGLREEPGDDATIAFTGPFETLSLTIDVTGTGNRYAIFGVFRTE</sequence>
<reference evidence="4" key="1">
    <citation type="journal article" date="2019" name="Int. J. Syst. Evol. Microbiol.">
        <title>The Global Catalogue of Microorganisms (GCM) 10K type strain sequencing project: providing services to taxonomists for standard genome sequencing and annotation.</title>
        <authorList>
            <consortium name="The Broad Institute Genomics Platform"/>
            <consortium name="The Broad Institute Genome Sequencing Center for Infectious Disease"/>
            <person name="Wu L."/>
            <person name="Ma J."/>
        </authorList>
    </citation>
    <scope>NUCLEOTIDE SEQUENCE [LARGE SCALE GENOMIC DNA]</scope>
    <source>
        <strain evidence="4">CCM 7640</strain>
    </source>
</reference>
<keyword evidence="4" id="KW-1185">Reference proteome</keyword>
<protein>
    <submittedName>
        <fullName evidence="3">Uncharacterized protein</fullName>
    </submittedName>
</protein>
<name>A0ABQ1RN59_9MICO</name>
<evidence type="ECO:0000313" key="3">
    <source>
        <dbReference type="EMBL" id="GGD75548.1"/>
    </source>
</evidence>
<keyword evidence="2" id="KW-1133">Transmembrane helix</keyword>
<gene>
    <name evidence="3" type="ORF">GCM10007269_18290</name>
</gene>